<dbReference type="SMART" id="SM00705">
    <property type="entry name" value="THEG"/>
    <property type="match status" value="5"/>
</dbReference>
<evidence type="ECO:0000313" key="3">
    <source>
        <dbReference type="EMBL" id="KAG7510641.1"/>
    </source>
</evidence>
<feature type="region of interest" description="Disordered" evidence="2">
    <location>
        <begin position="70"/>
        <end position="96"/>
    </location>
</feature>
<name>A0AAV6RYU7_SOLSE</name>
<dbReference type="InterPro" id="IPR042401">
    <property type="entry name" value="SPMAP2-like"/>
</dbReference>
<feature type="compositionally biased region" description="Basic and acidic residues" evidence="2">
    <location>
        <begin position="1"/>
        <end position="10"/>
    </location>
</feature>
<evidence type="ECO:0000313" key="4">
    <source>
        <dbReference type="Proteomes" id="UP000693946"/>
    </source>
</evidence>
<keyword evidence="1" id="KW-0677">Repeat</keyword>
<protein>
    <recommendedName>
        <fullName evidence="5">Testicular haploid expressed gene protein-like</fullName>
    </recommendedName>
</protein>
<dbReference type="AlphaFoldDB" id="A0AAV6RYU7"/>
<dbReference type="InterPro" id="IPR006623">
    <property type="entry name" value="THEG"/>
</dbReference>
<reference evidence="3 4" key="1">
    <citation type="journal article" date="2021" name="Sci. Rep.">
        <title>Chromosome anchoring in Senegalese sole (Solea senegalensis) reveals sex-associated markers and genome rearrangements in flatfish.</title>
        <authorList>
            <person name="Guerrero-Cozar I."/>
            <person name="Gomez-Garrido J."/>
            <person name="Berbel C."/>
            <person name="Martinez-Blanch J.F."/>
            <person name="Alioto T."/>
            <person name="Claros M.G."/>
            <person name="Gagnaire P.A."/>
            <person name="Manchado M."/>
        </authorList>
    </citation>
    <scope>NUCLEOTIDE SEQUENCE [LARGE SCALE GENOMIC DNA]</scope>
    <source>
        <strain evidence="3">Sse05_10M</strain>
    </source>
</reference>
<dbReference type="Proteomes" id="UP000693946">
    <property type="component" value="Linkage Group LG16"/>
</dbReference>
<evidence type="ECO:0000256" key="2">
    <source>
        <dbReference type="SAM" id="MobiDB-lite"/>
    </source>
</evidence>
<feature type="compositionally biased region" description="Low complexity" evidence="2">
    <location>
        <begin position="12"/>
        <end position="21"/>
    </location>
</feature>
<accession>A0AAV6RYU7</accession>
<feature type="compositionally biased region" description="Low complexity" evidence="2">
    <location>
        <begin position="314"/>
        <end position="323"/>
    </location>
</feature>
<dbReference type="PANTHER" id="PTHR15901">
    <property type="entry name" value="TESTICULAR HAPLOID EXPRESSED GENE PROTEIN"/>
    <property type="match status" value="1"/>
</dbReference>
<feature type="region of interest" description="Disordered" evidence="2">
    <location>
        <begin position="1"/>
        <end position="21"/>
    </location>
</feature>
<gene>
    <name evidence="3" type="ORF">JOB18_027230</name>
</gene>
<dbReference type="PANTHER" id="PTHR15901:SF16">
    <property type="entry name" value="TESTICULAR HAPLOID EXPRESSED GENE PROTEIN"/>
    <property type="match status" value="1"/>
</dbReference>
<evidence type="ECO:0008006" key="5">
    <source>
        <dbReference type="Google" id="ProtNLM"/>
    </source>
</evidence>
<dbReference type="Pfam" id="PF14912">
    <property type="entry name" value="THEG"/>
    <property type="match status" value="3"/>
</dbReference>
<proteinExistence type="predicted"/>
<organism evidence="3 4">
    <name type="scientific">Solea senegalensis</name>
    <name type="common">Senegalese sole</name>
    <dbReference type="NCBI Taxonomy" id="28829"/>
    <lineage>
        <taxon>Eukaryota</taxon>
        <taxon>Metazoa</taxon>
        <taxon>Chordata</taxon>
        <taxon>Craniata</taxon>
        <taxon>Vertebrata</taxon>
        <taxon>Euteleostomi</taxon>
        <taxon>Actinopterygii</taxon>
        <taxon>Neopterygii</taxon>
        <taxon>Teleostei</taxon>
        <taxon>Neoteleostei</taxon>
        <taxon>Acanthomorphata</taxon>
        <taxon>Carangaria</taxon>
        <taxon>Pleuronectiformes</taxon>
        <taxon>Pleuronectoidei</taxon>
        <taxon>Soleidae</taxon>
        <taxon>Solea</taxon>
    </lineage>
</organism>
<sequence length="338" mass="37458">MDGRMSRTKTDASVSPLSLSLSSAAPEAAENSLRCMTCTEWFSSLFESELAISFAPTIFGGVQRHTLPRQRAGVNRSSCRRSTHMGGSAAGSLPADSFPSVSMATRTQKLAQPKLNQLRFPDRRSVYWLDELPHEKIGPTTRIELTPRWSELCRSKKLYTQAARSPIWEVNEWALRAVPSKRLCSLAQPRGPAAGWKPDRPLTAPMNRGTRTIVATARICQLSQPKRRLALEDSDHKSKPVPLTNLPSKASAHIELLSTPKQDHSKFGGERSVCWPVSKAATSYVASQRLLEISTPKERKALFEGYDPYTVSRAARSASPSPRIYQLSTPLPRKCSMK</sequence>
<evidence type="ECO:0000256" key="1">
    <source>
        <dbReference type="ARBA" id="ARBA00022737"/>
    </source>
</evidence>
<dbReference type="EMBL" id="JAGKHQ010000008">
    <property type="protein sequence ID" value="KAG7510641.1"/>
    <property type="molecule type" value="Genomic_DNA"/>
</dbReference>
<keyword evidence="4" id="KW-1185">Reference proteome</keyword>
<comment type="caution">
    <text evidence="3">The sequence shown here is derived from an EMBL/GenBank/DDBJ whole genome shotgun (WGS) entry which is preliminary data.</text>
</comment>
<dbReference type="GO" id="GO:0007283">
    <property type="term" value="P:spermatogenesis"/>
    <property type="evidence" value="ECO:0007669"/>
    <property type="project" value="TreeGrafter"/>
</dbReference>
<feature type="region of interest" description="Disordered" evidence="2">
    <location>
        <begin position="314"/>
        <end position="338"/>
    </location>
</feature>